<dbReference type="Pfam" id="PF02955">
    <property type="entry name" value="GSH-S_ATP"/>
    <property type="match status" value="1"/>
</dbReference>
<dbReference type="InterPro" id="IPR004218">
    <property type="entry name" value="GSHS_ATP-bd"/>
</dbReference>
<evidence type="ECO:0000256" key="6">
    <source>
        <dbReference type="ARBA" id="ARBA00022741"/>
    </source>
</evidence>
<comment type="similarity">
    <text evidence="10">Belongs to the prokaryotic GSH synthase family.</text>
</comment>
<dbReference type="Gene3D" id="3.30.1490.20">
    <property type="entry name" value="ATP-grasp fold, A domain"/>
    <property type="match status" value="1"/>
</dbReference>
<dbReference type="EMBL" id="QWFX01000006">
    <property type="protein sequence ID" value="RIJ30005.1"/>
    <property type="molecule type" value="Genomic_DNA"/>
</dbReference>
<dbReference type="SUPFAM" id="SSF52440">
    <property type="entry name" value="PreATP-grasp domain"/>
    <property type="match status" value="1"/>
</dbReference>
<name>A0A399RJU9_9PROT</name>
<dbReference type="OrthoDB" id="9785415at2"/>
<dbReference type="PANTHER" id="PTHR21621:SF4">
    <property type="entry name" value="GLUTATHIONE SYNTHETASE"/>
    <property type="match status" value="1"/>
</dbReference>
<dbReference type="Gene3D" id="3.40.50.20">
    <property type="match status" value="1"/>
</dbReference>
<dbReference type="NCBIfam" id="TIGR01380">
    <property type="entry name" value="glut_syn"/>
    <property type="match status" value="1"/>
</dbReference>
<keyword evidence="6 10" id="KW-0547">Nucleotide-binding</keyword>
<dbReference type="PROSITE" id="PS50975">
    <property type="entry name" value="ATP_GRASP"/>
    <property type="match status" value="1"/>
</dbReference>
<comment type="cofactor">
    <cofactor evidence="1">
        <name>Mn(2+)</name>
        <dbReference type="ChEBI" id="CHEBI:29035"/>
    </cofactor>
</comment>
<keyword evidence="4 10" id="KW-0317">Glutathione biosynthesis</keyword>
<evidence type="ECO:0000256" key="7">
    <source>
        <dbReference type="ARBA" id="ARBA00022840"/>
    </source>
</evidence>
<dbReference type="UniPathway" id="UPA00142">
    <property type="reaction ID" value="UER00210"/>
</dbReference>
<dbReference type="InterPro" id="IPR011761">
    <property type="entry name" value="ATP-grasp"/>
</dbReference>
<evidence type="ECO:0000256" key="1">
    <source>
        <dbReference type="ARBA" id="ARBA00001936"/>
    </source>
</evidence>
<dbReference type="HAMAP" id="MF_00162">
    <property type="entry name" value="GSH_S"/>
    <property type="match status" value="1"/>
</dbReference>
<dbReference type="AlphaFoldDB" id="A0A399RJU9"/>
<dbReference type="SUPFAM" id="SSF56059">
    <property type="entry name" value="Glutathione synthetase ATP-binding domain-like"/>
    <property type="match status" value="1"/>
</dbReference>
<evidence type="ECO:0000256" key="8">
    <source>
        <dbReference type="ARBA" id="ARBA00022842"/>
    </source>
</evidence>
<evidence type="ECO:0000256" key="9">
    <source>
        <dbReference type="ARBA" id="ARBA00023211"/>
    </source>
</evidence>
<dbReference type="NCBIfam" id="NF003573">
    <property type="entry name" value="PRK05246.1"/>
    <property type="match status" value="1"/>
</dbReference>
<dbReference type="Pfam" id="PF02951">
    <property type="entry name" value="GSH-S_N"/>
    <property type="match status" value="1"/>
</dbReference>
<comment type="caution">
    <text evidence="12">The sequence shown here is derived from an EMBL/GenBank/DDBJ whole genome shotgun (WGS) entry which is preliminary data.</text>
</comment>
<evidence type="ECO:0000313" key="12">
    <source>
        <dbReference type="EMBL" id="RIJ30005.1"/>
    </source>
</evidence>
<evidence type="ECO:0000313" key="13">
    <source>
        <dbReference type="Proteomes" id="UP000266385"/>
    </source>
</evidence>
<gene>
    <name evidence="10" type="primary">gshB</name>
    <name evidence="12" type="ORF">D1223_04910</name>
</gene>
<dbReference type="GO" id="GO:0005737">
    <property type="term" value="C:cytoplasm"/>
    <property type="evidence" value="ECO:0007669"/>
    <property type="project" value="TreeGrafter"/>
</dbReference>
<comment type="catalytic activity">
    <reaction evidence="10">
        <text>gamma-L-glutamyl-L-cysteine + glycine + ATP = glutathione + ADP + phosphate + H(+)</text>
        <dbReference type="Rhea" id="RHEA:13557"/>
        <dbReference type="ChEBI" id="CHEBI:15378"/>
        <dbReference type="ChEBI" id="CHEBI:30616"/>
        <dbReference type="ChEBI" id="CHEBI:43474"/>
        <dbReference type="ChEBI" id="CHEBI:57305"/>
        <dbReference type="ChEBI" id="CHEBI:57925"/>
        <dbReference type="ChEBI" id="CHEBI:58173"/>
        <dbReference type="ChEBI" id="CHEBI:456216"/>
        <dbReference type="EC" id="6.3.2.3"/>
    </reaction>
</comment>
<evidence type="ECO:0000256" key="10">
    <source>
        <dbReference type="HAMAP-Rule" id="MF_00162"/>
    </source>
</evidence>
<evidence type="ECO:0000259" key="11">
    <source>
        <dbReference type="PROSITE" id="PS50975"/>
    </source>
</evidence>
<keyword evidence="8" id="KW-0460">Magnesium</keyword>
<comment type="pathway">
    <text evidence="10">Sulfur metabolism; glutathione biosynthesis; glutathione from L-cysteine and L-glutamate: step 2/2.</text>
</comment>
<proteinExistence type="inferred from homology"/>
<comment type="cofactor">
    <cofactor evidence="2">
        <name>Mg(2+)</name>
        <dbReference type="ChEBI" id="CHEBI:18420"/>
    </cofactor>
</comment>
<feature type="domain" description="ATP-grasp" evidence="11">
    <location>
        <begin position="125"/>
        <end position="310"/>
    </location>
</feature>
<dbReference type="Proteomes" id="UP000266385">
    <property type="component" value="Unassembled WGS sequence"/>
</dbReference>
<evidence type="ECO:0000256" key="3">
    <source>
        <dbReference type="ARBA" id="ARBA00022598"/>
    </source>
</evidence>
<protein>
    <recommendedName>
        <fullName evidence="10">Glutathione synthetase</fullName>
        <ecNumber evidence="10">6.3.2.3</ecNumber>
    </recommendedName>
    <alternativeName>
        <fullName evidence="10">GSH synthetase</fullName>
        <shortName evidence="10">GSH-S</shortName>
        <shortName evidence="10">GSHase</shortName>
    </alternativeName>
    <alternativeName>
        <fullName evidence="10">Glutathione synthase</fullName>
    </alternativeName>
</protein>
<sequence length="316" mass="34994">MSLRIAIQMDPLESVDINADTTFALAECAQARGHKLWVYQPEHLSFDTGRVVARARPAEVQRVKDQPGILGSETILDLADDVDVVLMRQDPPFDMAYITACHVLELLKGETLVLNDPEFVRSGPEKLFPLIFPDIIPDTLISRDLGAIIDFRARHKDIIIKPLYGNGGAGVFRMKEDDSNFSSLMEMFLERTREPLIAQAFLPAVSNGDKRIILVNGEPVGAINRRPKQGETRSNLHVGGTAEPVELTDADRHICDRIGPELKRRGQLFVGIDVIGDKLTEVNVTSPTGIQELKRFTGIDAAAIFFDVVQQMVAKS</sequence>
<organism evidence="12 13">
    <name type="scientific">Henriciella mobilis</name>
    <dbReference type="NCBI Taxonomy" id="2305467"/>
    <lineage>
        <taxon>Bacteria</taxon>
        <taxon>Pseudomonadati</taxon>
        <taxon>Pseudomonadota</taxon>
        <taxon>Alphaproteobacteria</taxon>
        <taxon>Hyphomonadales</taxon>
        <taxon>Hyphomonadaceae</taxon>
        <taxon>Henriciella</taxon>
    </lineage>
</organism>
<dbReference type="InterPro" id="IPR016185">
    <property type="entry name" value="PreATP-grasp_dom_sf"/>
</dbReference>
<dbReference type="InterPro" id="IPR004215">
    <property type="entry name" value="GSHS_N"/>
</dbReference>
<dbReference type="GO" id="GO:0005524">
    <property type="term" value="F:ATP binding"/>
    <property type="evidence" value="ECO:0007669"/>
    <property type="project" value="UniProtKB-UniRule"/>
</dbReference>
<keyword evidence="7 10" id="KW-0067">ATP-binding</keyword>
<reference evidence="12 13" key="1">
    <citation type="submission" date="2018-08" db="EMBL/GenBank/DDBJ databases">
        <title>Henriciella mobilis sp. nov., isolated from seawater.</title>
        <authorList>
            <person name="Cheng H."/>
            <person name="Wu Y.-H."/>
            <person name="Xu X.-W."/>
            <person name="Guo L.-L."/>
        </authorList>
    </citation>
    <scope>NUCLEOTIDE SEQUENCE [LARGE SCALE GENOMIC DNA]</scope>
    <source>
        <strain evidence="12 13">JN25</strain>
    </source>
</reference>
<accession>A0A399RJU9</accession>
<evidence type="ECO:0000256" key="2">
    <source>
        <dbReference type="ARBA" id="ARBA00001946"/>
    </source>
</evidence>
<keyword evidence="3 10" id="KW-0436">Ligase</keyword>
<dbReference type="GO" id="GO:0004363">
    <property type="term" value="F:glutathione synthase activity"/>
    <property type="evidence" value="ECO:0007669"/>
    <property type="project" value="UniProtKB-UniRule"/>
</dbReference>
<evidence type="ECO:0000256" key="5">
    <source>
        <dbReference type="ARBA" id="ARBA00022723"/>
    </source>
</evidence>
<dbReference type="InterPro" id="IPR013815">
    <property type="entry name" value="ATP_grasp_subdomain_1"/>
</dbReference>
<dbReference type="GO" id="GO:0046872">
    <property type="term" value="F:metal ion binding"/>
    <property type="evidence" value="ECO:0007669"/>
    <property type="project" value="UniProtKB-KW"/>
</dbReference>
<dbReference type="InterPro" id="IPR006284">
    <property type="entry name" value="Glut_synth_pro"/>
</dbReference>
<evidence type="ECO:0000256" key="4">
    <source>
        <dbReference type="ARBA" id="ARBA00022684"/>
    </source>
</evidence>
<dbReference type="PANTHER" id="PTHR21621">
    <property type="entry name" value="RIBOSOMAL PROTEIN S6 MODIFICATION PROTEIN"/>
    <property type="match status" value="1"/>
</dbReference>
<dbReference type="RefSeq" id="WP_119375323.1">
    <property type="nucleotide sequence ID" value="NZ_QWFX01000006.1"/>
</dbReference>
<dbReference type="EC" id="6.3.2.3" evidence="10"/>
<keyword evidence="9" id="KW-0464">Manganese</keyword>
<dbReference type="Gene3D" id="3.30.470.20">
    <property type="entry name" value="ATP-grasp fold, B domain"/>
    <property type="match status" value="1"/>
</dbReference>
<keyword evidence="13" id="KW-1185">Reference proteome</keyword>
<keyword evidence="5" id="KW-0479">Metal-binding</keyword>